<evidence type="ECO:0000256" key="1">
    <source>
        <dbReference type="SAM" id="MobiDB-lite"/>
    </source>
</evidence>
<organism evidence="2 3">
    <name type="scientific">Actinidia rufa</name>
    <dbReference type="NCBI Taxonomy" id="165716"/>
    <lineage>
        <taxon>Eukaryota</taxon>
        <taxon>Viridiplantae</taxon>
        <taxon>Streptophyta</taxon>
        <taxon>Embryophyta</taxon>
        <taxon>Tracheophyta</taxon>
        <taxon>Spermatophyta</taxon>
        <taxon>Magnoliopsida</taxon>
        <taxon>eudicotyledons</taxon>
        <taxon>Gunneridae</taxon>
        <taxon>Pentapetalae</taxon>
        <taxon>asterids</taxon>
        <taxon>Ericales</taxon>
        <taxon>Actinidiaceae</taxon>
        <taxon>Actinidia</taxon>
    </lineage>
</organism>
<comment type="caution">
    <text evidence="2">The sequence shown here is derived from an EMBL/GenBank/DDBJ whole genome shotgun (WGS) entry which is preliminary data.</text>
</comment>
<name>A0A7J0GKY6_9ERIC</name>
<sequence>MQPTMHLEEGSCLFIKAKSASHEAFALRFRLVDVHLTKLKATETSRDLKGYSSASNPEQPETPAAEAEKKSIDTVIKRRNPTSFEHESFLVINLHILKNLHSLFRDHLPTLAMGMEPRDMEIDARSFVNCYWIRKD</sequence>
<dbReference type="Proteomes" id="UP000585474">
    <property type="component" value="Unassembled WGS sequence"/>
</dbReference>
<dbReference type="EMBL" id="BJWL01000022">
    <property type="protein sequence ID" value="GFZ11463.1"/>
    <property type="molecule type" value="Genomic_DNA"/>
</dbReference>
<gene>
    <name evidence="2" type="ORF">Acr_22g0008610</name>
</gene>
<evidence type="ECO:0000313" key="2">
    <source>
        <dbReference type="EMBL" id="GFZ11463.1"/>
    </source>
</evidence>
<proteinExistence type="predicted"/>
<keyword evidence="3" id="KW-1185">Reference proteome</keyword>
<evidence type="ECO:0000313" key="3">
    <source>
        <dbReference type="Proteomes" id="UP000585474"/>
    </source>
</evidence>
<protein>
    <submittedName>
        <fullName evidence="2">Uncharacterized protein</fullName>
    </submittedName>
</protein>
<accession>A0A7J0GKY6</accession>
<feature type="region of interest" description="Disordered" evidence="1">
    <location>
        <begin position="46"/>
        <end position="72"/>
    </location>
</feature>
<dbReference type="AlphaFoldDB" id="A0A7J0GKY6"/>
<reference evidence="2 3" key="1">
    <citation type="submission" date="2019-07" db="EMBL/GenBank/DDBJ databases">
        <title>De Novo Assembly of kiwifruit Actinidia rufa.</title>
        <authorList>
            <person name="Sugita-Konishi S."/>
            <person name="Sato K."/>
            <person name="Mori E."/>
            <person name="Abe Y."/>
            <person name="Kisaki G."/>
            <person name="Hamano K."/>
            <person name="Suezawa K."/>
            <person name="Otani M."/>
            <person name="Fukuda T."/>
            <person name="Manabe T."/>
            <person name="Gomi K."/>
            <person name="Tabuchi M."/>
            <person name="Akimitsu K."/>
            <person name="Kataoka I."/>
        </authorList>
    </citation>
    <scope>NUCLEOTIDE SEQUENCE [LARGE SCALE GENOMIC DNA]</scope>
    <source>
        <strain evidence="3">cv. Fuchu</strain>
    </source>
</reference>